<dbReference type="PANTHER" id="PTHR43033:SF1">
    <property type="entry name" value="TRNA(ILE)-LYSIDINE SYNTHASE-RELATED"/>
    <property type="match status" value="1"/>
</dbReference>
<evidence type="ECO:0000256" key="6">
    <source>
        <dbReference type="HAMAP-Rule" id="MF_01161"/>
    </source>
</evidence>
<dbReference type="AlphaFoldDB" id="A0A086YA83"/>
<dbReference type="HAMAP" id="MF_01161">
    <property type="entry name" value="tRNA_Ile_lys_synt"/>
    <property type="match status" value="1"/>
</dbReference>
<dbReference type="EMBL" id="JGYG01000002">
    <property type="protein sequence ID" value="KFI31183.1"/>
    <property type="molecule type" value="Genomic_DNA"/>
</dbReference>
<dbReference type="Gene3D" id="3.40.50.620">
    <property type="entry name" value="HUPs"/>
    <property type="match status" value="1"/>
</dbReference>
<dbReference type="InterPro" id="IPR012795">
    <property type="entry name" value="tRNA_Ile_lys_synt_N"/>
</dbReference>
<dbReference type="GO" id="GO:0006400">
    <property type="term" value="P:tRNA modification"/>
    <property type="evidence" value="ECO:0007669"/>
    <property type="project" value="UniProtKB-UniRule"/>
</dbReference>
<dbReference type="NCBIfam" id="TIGR02432">
    <property type="entry name" value="lysidine_TilS_N"/>
    <property type="match status" value="1"/>
</dbReference>
<dbReference type="InterPro" id="IPR014729">
    <property type="entry name" value="Rossmann-like_a/b/a_fold"/>
</dbReference>
<evidence type="ECO:0000256" key="5">
    <source>
        <dbReference type="ARBA" id="ARBA00048539"/>
    </source>
</evidence>
<dbReference type="STRING" id="195105.CN97_09110"/>
<keyword evidence="9" id="KW-1185">Reference proteome</keyword>
<keyword evidence="6" id="KW-0963">Cytoplasm</keyword>
<evidence type="ECO:0000256" key="1">
    <source>
        <dbReference type="ARBA" id="ARBA00022598"/>
    </source>
</evidence>
<comment type="function">
    <text evidence="6">Ligates lysine onto the cytidine present at position 34 of the AUA codon-specific tRNA(Ile) that contains the anticodon CAU, in an ATP-dependent manner. Cytidine is converted to lysidine, thus changing the amino acid specificity of the tRNA from methionine to isoleucine.</text>
</comment>
<evidence type="ECO:0000256" key="3">
    <source>
        <dbReference type="ARBA" id="ARBA00022741"/>
    </source>
</evidence>
<dbReference type="EC" id="6.3.4.19" evidence="6"/>
<organism evidence="8 9">
    <name type="scientific">Haematobacter massiliensis</name>
    <dbReference type="NCBI Taxonomy" id="195105"/>
    <lineage>
        <taxon>Bacteria</taxon>
        <taxon>Pseudomonadati</taxon>
        <taxon>Pseudomonadota</taxon>
        <taxon>Alphaproteobacteria</taxon>
        <taxon>Rhodobacterales</taxon>
        <taxon>Paracoccaceae</taxon>
        <taxon>Haematobacter</taxon>
    </lineage>
</organism>
<dbReference type="InterPro" id="IPR012094">
    <property type="entry name" value="tRNA_Ile_lys_synt"/>
</dbReference>
<dbReference type="GO" id="GO:0005737">
    <property type="term" value="C:cytoplasm"/>
    <property type="evidence" value="ECO:0007669"/>
    <property type="project" value="UniProtKB-SubCell"/>
</dbReference>
<evidence type="ECO:0000313" key="8">
    <source>
        <dbReference type="EMBL" id="KFI31183.1"/>
    </source>
</evidence>
<sequence length="421" mass="45447">MQLTPEEAFASAMARLLPAQPSPPMPPLGLAVSGGGDSMALTWIAHRWAQARGVALHIATVDHGLRPEAAAEAADVASFAARLGLSHDTLRWRGWDGRGNLQDAARRARRRLLAAWAGERGLAAILIAHTADDQAETFLLRLARGSGVDGLSAMREARQEAGLLWLRPLLGVRREALREVLSRQGIRWAEDPSNTDPRYDRVRMRQALPAFGALGLTVERLADTAARLGEARDALAAQAALAARALLRVEAGDVLADLAGLAAEPVEIRARLLSAALCWVSSAEYRPRRAALDRLSSDLAKGRGGTLHGCLVTERHGVARIGREPRAVLGLRCPAPGIWDSRWRVFGPDCDDLEIGALGPNGLSQRPRWRESGLPRRTLLAQPALWQGQTLIAVPVLDSGSAWRAELREGADVFHSSLIPH</sequence>
<name>A0A086YA83_9RHOB</name>
<reference evidence="8 9" key="1">
    <citation type="submission" date="2014-03" db="EMBL/GenBank/DDBJ databases">
        <title>Genome of Haematobacter massiliensis CCUG 47968.</title>
        <authorList>
            <person name="Wang D."/>
            <person name="Wang G."/>
        </authorList>
    </citation>
    <scope>NUCLEOTIDE SEQUENCE [LARGE SCALE GENOMIC DNA]</scope>
    <source>
        <strain evidence="8 9">CCUG 47968</strain>
    </source>
</reference>
<keyword evidence="4 6" id="KW-0067">ATP-binding</keyword>
<feature type="domain" description="tRNA(Ile)-lysidine/2-thiocytidine synthase N-terminal" evidence="7">
    <location>
        <begin position="30"/>
        <end position="206"/>
    </location>
</feature>
<feature type="binding site" evidence="6">
    <location>
        <begin position="33"/>
        <end position="38"/>
    </location>
    <ligand>
        <name>ATP</name>
        <dbReference type="ChEBI" id="CHEBI:30616"/>
    </ligand>
</feature>
<keyword evidence="3 6" id="KW-0547">Nucleotide-binding</keyword>
<comment type="subcellular location">
    <subcellularLocation>
        <location evidence="6">Cytoplasm</location>
    </subcellularLocation>
</comment>
<evidence type="ECO:0000259" key="7">
    <source>
        <dbReference type="Pfam" id="PF01171"/>
    </source>
</evidence>
<evidence type="ECO:0000256" key="2">
    <source>
        <dbReference type="ARBA" id="ARBA00022694"/>
    </source>
</evidence>
<dbReference type="Pfam" id="PF01171">
    <property type="entry name" value="ATP_bind_3"/>
    <property type="match status" value="1"/>
</dbReference>
<comment type="caution">
    <text evidence="8">The sequence shown here is derived from an EMBL/GenBank/DDBJ whole genome shotgun (WGS) entry which is preliminary data.</text>
</comment>
<evidence type="ECO:0000313" key="9">
    <source>
        <dbReference type="Proteomes" id="UP000028826"/>
    </source>
</evidence>
<comment type="domain">
    <text evidence="6">The N-terminal region contains the highly conserved SGGXDS motif, predicted to be a P-loop motif involved in ATP binding.</text>
</comment>
<evidence type="ECO:0000256" key="4">
    <source>
        <dbReference type="ARBA" id="ARBA00022840"/>
    </source>
</evidence>
<keyword evidence="1 6" id="KW-0436">Ligase</keyword>
<dbReference type="eggNOG" id="COG0037">
    <property type="taxonomic scope" value="Bacteria"/>
</dbReference>
<dbReference type="GO" id="GO:0032267">
    <property type="term" value="F:tRNA(Ile)-lysidine synthase activity"/>
    <property type="evidence" value="ECO:0007669"/>
    <property type="project" value="UniProtKB-EC"/>
</dbReference>
<dbReference type="CDD" id="cd01992">
    <property type="entry name" value="TilS_N"/>
    <property type="match status" value="1"/>
</dbReference>
<dbReference type="SUPFAM" id="SSF52402">
    <property type="entry name" value="Adenine nucleotide alpha hydrolases-like"/>
    <property type="match status" value="1"/>
</dbReference>
<protein>
    <recommendedName>
        <fullName evidence="6">tRNA(Ile)-lysidine synthase</fullName>
        <ecNumber evidence="6">6.3.4.19</ecNumber>
    </recommendedName>
    <alternativeName>
        <fullName evidence="6">tRNA(Ile)-2-lysyl-cytidine synthase</fullName>
    </alternativeName>
    <alternativeName>
        <fullName evidence="6">tRNA(Ile)-lysidine synthetase</fullName>
    </alternativeName>
</protein>
<proteinExistence type="inferred from homology"/>
<dbReference type="GO" id="GO:0005524">
    <property type="term" value="F:ATP binding"/>
    <property type="evidence" value="ECO:0007669"/>
    <property type="project" value="UniProtKB-UniRule"/>
</dbReference>
<accession>A0A086YA83</accession>
<dbReference type="Proteomes" id="UP000028826">
    <property type="component" value="Unassembled WGS sequence"/>
</dbReference>
<keyword evidence="2 6" id="KW-0819">tRNA processing</keyword>
<dbReference type="PANTHER" id="PTHR43033">
    <property type="entry name" value="TRNA(ILE)-LYSIDINE SYNTHASE-RELATED"/>
    <property type="match status" value="1"/>
</dbReference>
<gene>
    <name evidence="6" type="primary">tilS</name>
    <name evidence="8" type="ORF">CN97_09110</name>
</gene>
<comment type="similarity">
    <text evidence="6">Belongs to the tRNA(Ile)-lysidine synthase family.</text>
</comment>
<comment type="catalytic activity">
    <reaction evidence="5 6">
        <text>cytidine(34) in tRNA(Ile2) + L-lysine + ATP = lysidine(34) in tRNA(Ile2) + AMP + diphosphate + H(+)</text>
        <dbReference type="Rhea" id="RHEA:43744"/>
        <dbReference type="Rhea" id="RHEA-COMP:10625"/>
        <dbReference type="Rhea" id="RHEA-COMP:10670"/>
        <dbReference type="ChEBI" id="CHEBI:15378"/>
        <dbReference type="ChEBI" id="CHEBI:30616"/>
        <dbReference type="ChEBI" id="CHEBI:32551"/>
        <dbReference type="ChEBI" id="CHEBI:33019"/>
        <dbReference type="ChEBI" id="CHEBI:82748"/>
        <dbReference type="ChEBI" id="CHEBI:83665"/>
        <dbReference type="ChEBI" id="CHEBI:456215"/>
        <dbReference type="EC" id="6.3.4.19"/>
    </reaction>
</comment>
<dbReference type="InterPro" id="IPR011063">
    <property type="entry name" value="TilS/TtcA_N"/>
</dbReference>